<dbReference type="AlphaFoldDB" id="D4H8S7"/>
<feature type="region of interest" description="Disordered" evidence="1">
    <location>
        <begin position="59"/>
        <end position="89"/>
    </location>
</feature>
<keyword evidence="3" id="KW-1185">Reference proteome</keyword>
<gene>
    <name evidence="2" type="ordered locus">Dacet_1661</name>
</gene>
<reference evidence="2 3" key="1">
    <citation type="journal article" date="2010" name="Stand. Genomic Sci.">
        <title>Complete genome sequence of Denitrovibrio acetiphilus type strain (N2460).</title>
        <authorList>
            <person name="Kiss H."/>
            <person name="Lang E."/>
            <person name="Lapidus A."/>
            <person name="Copeland A."/>
            <person name="Nolan M."/>
            <person name="Glavina Del Rio T."/>
            <person name="Chen F."/>
            <person name="Lucas S."/>
            <person name="Tice H."/>
            <person name="Cheng J.F."/>
            <person name="Han C."/>
            <person name="Goodwin L."/>
            <person name="Pitluck S."/>
            <person name="Liolios K."/>
            <person name="Pati A."/>
            <person name="Ivanova N."/>
            <person name="Mavromatis K."/>
            <person name="Chen A."/>
            <person name="Palaniappan K."/>
            <person name="Land M."/>
            <person name="Hauser L."/>
            <person name="Chang Y.J."/>
            <person name="Jeffries C.D."/>
            <person name="Detter J.C."/>
            <person name="Brettin T."/>
            <person name="Spring S."/>
            <person name="Rohde M."/>
            <person name="Goker M."/>
            <person name="Woyke T."/>
            <person name="Bristow J."/>
            <person name="Eisen J.A."/>
            <person name="Markowitz V."/>
            <person name="Hugenholtz P."/>
            <person name="Kyrpides N.C."/>
            <person name="Klenk H.P."/>
        </authorList>
    </citation>
    <scope>NUCLEOTIDE SEQUENCE [LARGE SCALE GENOMIC DNA]</scope>
    <source>
        <strain evidence="3">DSM 12809 / NBRC 114555 / N2460</strain>
    </source>
</reference>
<accession>D4H8S7</accession>
<dbReference type="STRING" id="522772.Dacet_1661"/>
<dbReference type="PaxDb" id="522772-Dacet_1661"/>
<name>D4H8S7_DENA2</name>
<dbReference type="KEGG" id="dap:Dacet_1661"/>
<evidence type="ECO:0000313" key="2">
    <source>
        <dbReference type="EMBL" id="ADD68426.1"/>
    </source>
</evidence>
<evidence type="ECO:0000256" key="1">
    <source>
        <dbReference type="SAM" id="MobiDB-lite"/>
    </source>
</evidence>
<sequence>MIDAILTGMTGRITTLNKVEPVRPAKLETAQEKAPKSVDSVSLSAEAVELYNSENVSKITESENYTENETNPAELTKREQQEISVRKQKDTGNTIQYGIKTYMQSAAPAIGSAVNFVS</sequence>
<dbReference type="RefSeq" id="WP_013010937.1">
    <property type="nucleotide sequence ID" value="NC_013943.1"/>
</dbReference>
<feature type="compositionally biased region" description="Basic and acidic residues" evidence="1">
    <location>
        <begin position="75"/>
        <end position="89"/>
    </location>
</feature>
<dbReference type="EMBL" id="CP001968">
    <property type="protein sequence ID" value="ADD68426.1"/>
    <property type="molecule type" value="Genomic_DNA"/>
</dbReference>
<feature type="compositionally biased region" description="Low complexity" evidence="1">
    <location>
        <begin position="62"/>
        <end position="71"/>
    </location>
</feature>
<protein>
    <submittedName>
        <fullName evidence="2">Uncharacterized protein</fullName>
    </submittedName>
</protein>
<dbReference type="HOGENOM" id="CLU_2069241_0_0_0"/>
<proteinExistence type="predicted"/>
<dbReference type="Proteomes" id="UP000002012">
    <property type="component" value="Chromosome"/>
</dbReference>
<evidence type="ECO:0000313" key="3">
    <source>
        <dbReference type="Proteomes" id="UP000002012"/>
    </source>
</evidence>
<dbReference type="InParanoid" id="D4H8S7"/>
<organism evidence="2 3">
    <name type="scientific">Denitrovibrio acetiphilus (strain DSM 12809 / NBRC 114555 / N2460)</name>
    <dbReference type="NCBI Taxonomy" id="522772"/>
    <lineage>
        <taxon>Bacteria</taxon>
        <taxon>Pseudomonadati</taxon>
        <taxon>Deferribacterota</taxon>
        <taxon>Deferribacteres</taxon>
        <taxon>Deferribacterales</taxon>
        <taxon>Geovibrionaceae</taxon>
        <taxon>Denitrovibrio</taxon>
    </lineage>
</organism>